<feature type="transmembrane region" description="Helical" evidence="1">
    <location>
        <begin position="156"/>
        <end position="175"/>
    </location>
</feature>
<proteinExistence type="predicted"/>
<evidence type="ECO:0000313" key="2">
    <source>
        <dbReference type="EMBL" id="MFD0943036.1"/>
    </source>
</evidence>
<sequence>MFVIATKEFLEMMKSFKALLVIALLVLSSYFASSFIASAKFMMGTDAYTAVIRLFLLGFGFVFVLMLSHDVMSREVAAGTMRLLITKTSRSAIIGGKFLGIAAFWLFSLGVSLAIISFFAKELPWLAFLQLYSFLLFIIGLCLLLSTLAKSPNVSLLIGLAVSFIAPIIGIWSTFSDKAWLQPFKYILPYRYQTAENISLFVPVLFGISFLTLATFLFKRGDY</sequence>
<feature type="transmembrane region" description="Helical" evidence="1">
    <location>
        <begin position="198"/>
        <end position="218"/>
    </location>
</feature>
<dbReference type="Pfam" id="PF12679">
    <property type="entry name" value="ABC2_membrane_2"/>
    <property type="match status" value="1"/>
</dbReference>
<reference evidence="3" key="1">
    <citation type="journal article" date="2019" name="Int. J. Syst. Evol. Microbiol.">
        <title>The Global Catalogue of Microorganisms (GCM) 10K type strain sequencing project: providing services to taxonomists for standard genome sequencing and annotation.</title>
        <authorList>
            <consortium name="The Broad Institute Genomics Platform"/>
            <consortium name="The Broad Institute Genome Sequencing Center for Infectious Disease"/>
            <person name="Wu L."/>
            <person name="Ma J."/>
        </authorList>
    </citation>
    <scope>NUCLEOTIDE SEQUENCE [LARGE SCALE GENOMIC DNA]</scope>
    <source>
        <strain evidence="3">CCUG 63563</strain>
    </source>
</reference>
<feature type="transmembrane region" description="Helical" evidence="1">
    <location>
        <begin position="125"/>
        <end position="149"/>
    </location>
</feature>
<feature type="transmembrane region" description="Helical" evidence="1">
    <location>
        <begin position="98"/>
        <end position="119"/>
    </location>
</feature>
<evidence type="ECO:0000256" key="1">
    <source>
        <dbReference type="SAM" id="Phobius"/>
    </source>
</evidence>
<keyword evidence="3" id="KW-1185">Reference proteome</keyword>
<dbReference type="EMBL" id="JBHTJF010000021">
    <property type="protein sequence ID" value="MFD0943036.1"/>
    <property type="molecule type" value="Genomic_DNA"/>
</dbReference>
<feature type="transmembrane region" description="Helical" evidence="1">
    <location>
        <begin position="47"/>
        <end position="67"/>
    </location>
</feature>
<keyword evidence="1" id="KW-0472">Membrane</keyword>
<keyword evidence="1" id="KW-0812">Transmembrane</keyword>
<gene>
    <name evidence="2" type="ORF">ACFQ0V_04550</name>
</gene>
<comment type="caution">
    <text evidence="2">The sequence shown here is derived from an EMBL/GenBank/DDBJ whole genome shotgun (WGS) entry which is preliminary data.</text>
</comment>
<protein>
    <submittedName>
        <fullName evidence="2">ABC transporter permease</fullName>
    </submittedName>
</protein>
<organism evidence="2 3">
    <name type="scientific">Savagea faecisuis</name>
    <dbReference type="NCBI Taxonomy" id="1274803"/>
    <lineage>
        <taxon>Bacteria</taxon>
        <taxon>Bacillati</taxon>
        <taxon>Bacillota</taxon>
        <taxon>Bacilli</taxon>
        <taxon>Bacillales</taxon>
        <taxon>Caryophanaceae</taxon>
        <taxon>Savagea</taxon>
    </lineage>
</organism>
<dbReference type="RefSeq" id="WP_381010250.1">
    <property type="nucleotide sequence ID" value="NZ_JBHTJF010000021.1"/>
</dbReference>
<keyword evidence="1" id="KW-1133">Transmembrane helix</keyword>
<dbReference type="Proteomes" id="UP001596976">
    <property type="component" value="Unassembled WGS sequence"/>
</dbReference>
<name>A0ABW3GUW9_9BACL</name>
<evidence type="ECO:0000313" key="3">
    <source>
        <dbReference type="Proteomes" id="UP001596976"/>
    </source>
</evidence>
<accession>A0ABW3GUW9</accession>